<organism evidence="2 3">
    <name type="scientific">Gossypium armourianum</name>
    <dbReference type="NCBI Taxonomy" id="34283"/>
    <lineage>
        <taxon>Eukaryota</taxon>
        <taxon>Viridiplantae</taxon>
        <taxon>Streptophyta</taxon>
        <taxon>Embryophyta</taxon>
        <taxon>Tracheophyta</taxon>
        <taxon>Spermatophyta</taxon>
        <taxon>Magnoliopsida</taxon>
        <taxon>eudicotyledons</taxon>
        <taxon>Gunneridae</taxon>
        <taxon>Pentapetalae</taxon>
        <taxon>rosids</taxon>
        <taxon>malvids</taxon>
        <taxon>Malvales</taxon>
        <taxon>Malvaceae</taxon>
        <taxon>Malvoideae</taxon>
        <taxon>Gossypium</taxon>
    </lineage>
</organism>
<evidence type="ECO:0000256" key="1">
    <source>
        <dbReference type="SAM" id="MobiDB-lite"/>
    </source>
</evidence>
<keyword evidence="3" id="KW-1185">Reference proteome</keyword>
<dbReference type="PANTHER" id="PTHR34427:SF5">
    <property type="entry name" value="DUF4283 DOMAIN-CONTAINING PROTEIN"/>
    <property type="match status" value="1"/>
</dbReference>
<proteinExistence type="predicted"/>
<accession>A0A7J9IJ38</accession>
<dbReference type="PANTHER" id="PTHR34427">
    <property type="entry name" value="DUF4283 DOMAIN PROTEIN"/>
    <property type="match status" value="1"/>
</dbReference>
<evidence type="ECO:0000313" key="3">
    <source>
        <dbReference type="Proteomes" id="UP000593575"/>
    </source>
</evidence>
<reference evidence="2 3" key="1">
    <citation type="journal article" date="2019" name="Genome Biol. Evol.">
        <title>Insights into the evolution of the New World diploid cottons (Gossypium, subgenus Houzingenia) based on genome sequencing.</title>
        <authorList>
            <person name="Grover C.E."/>
            <person name="Arick M.A. 2nd"/>
            <person name="Thrash A."/>
            <person name="Conover J.L."/>
            <person name="Sanders W.S."/>
            <person name="Peterson D.G."/>
            <person name="Frelichowski J.E."/>
            <person name="Scheffler J.A."/>
            <person name="Scheffler B.E."/>
            <person name="Wendel J.F."/>
        </authorList>
    </citation>
    <scope>NUCLEOTIDE SEQUENCE [LARGE SCALE GENOMIC DNA]</scope>
    <source>
        <strain evidence="2">6</strain>
        <tissue evidence="2">Leaf</tissue>
    </source>
</reference>
<protein>
    <recommendedName>
        <fullName evidence="4">DUF4283 domain-containing protein</fullName>
    </recommendedName>
</protein>
<dbReference type="AlphaFoldDB" id="A0A7J9IJ38"/>
<sequence length="260" mass="30038">MTNANRAIKRLNRFRLYGFRIEVSTARFGIRSFFWRKSGVDENLIQGRNGFGNRDFQARANVKGVRKEFESKRAVVQQGVIDINKLSWLEHCADLKESKWGVLLKWFFTVEPWNDDGMSNCRRTWLMCYGIPPHVWSKGTFHNIACHWGKFLRVDKDTENRVSLFRGSIEITTDHLQKIDKVIDLQVGDKCFEVRIVEIDPVVLSIYKCSNKEDETDEDGSESTNQSKSKSVSVGMDKSRTMTEIISRLMDIQSASNIIT</sequence>
<dbReference type="EMBL" id="JABFAE010000001">
    <property type="protein sequence ID" value="MBA0822150.1"/>
    <property type="molecule type" value="Genomic_DNA"/>
</dbReference>
<evidence type="ECO:0000313" key="2">
    <source>
        <dbReference type="EMBL" id="MBA0822150.1"/>
    </source>
</evidence>
<evidence type="ECO:0008006" key="4">
    <source>
        <dbReference type="Google" id="ProtNLM"/>
    </source>
</evidence>
<name>A0A7J9IJ38_9ROSI</name>
<dbReference type="Proteomes" id="UP000593575">
    <property type="component" value="Unassembled WGS sequence"/>
</dbReference>
<gene>
    <name evidence="2" type="ORF">Goarm_018964</name>
</gene>
<feature type="region of interest" description="Disordered" evidence="1">
    <location>
        <begin position="213"/>
        <end position="236"/>
    </location>
</feature>
<comment type="caution">
    <text evidence="2">The sequence shown here is derived from an EMBL/GenBank/DDBJ whole genome shotgun (WGS) entry which is preliminary data.</text>
</comment>